<sequence length="315" mass="36622">MNRLDSEEAWQLVKETFNAVRQSMPLRTPSIEPWIEAMILGYEVRKEHEDAWHLTQETFNDFCKCNPLHSEPIAPWVERMLLGYEARGEHEEAWQLTEQMFKAVLETHGKLTAPAIGPWLERMILGHETRGQHEEARQLIQQVYDVYTDHKLPFTELGGMGVLFRLLCAYRSSRWLADDQLLLNVISRQERLDLLNSDKLSLSCRSLLSRSLRCDRTGCTLICLRLGEGSGELRVHSDVLCYWSKYFERALSGRWPFPGSFDVNPDNEFNLLSLTKIFDDFVYSGAYNSESNEERMTEKGIAEYFQINYLIGILQ</sequence>
<gene>
    <name evidence="1" type="ORF">AU210_016424</name>
</gene>
<reference evidence="1 2" key="2">
    <citation type="journal article" date="2017" name="Sci. Rep.">
        <title>A mobile pathogenicity chromosome in Fusarium oxysporum for infection of multiple cucurbit species.</title>
        <authorList>
            <person name="van Dam P."/>
            <person name="Fokkens L."/>
            <person name="Ayukawa Y."/>
            <person name="van der Gragt M."/>
            <person name="Ter Horst A."/>
            <person name="Brankovics B."/>
            <person name="Houterman P.M."/>
            <person name="Arie T."/>
            <person name="Rep M."/>
        </authorList>
    </citation>
    <scope>NUCLEOTIDE SEQUENCE [LARGE SCALE GENOMIC DNA]</scope>
    <source>
        <strain evidence="1 2">Forc016</strain>
    </source>
</reference>
<evidence type="ECO:0000313" key="1">
    <source>
        <dbReference type="EMBL" id="PCD21462.1"/>
    </source>
</evidence>
<dbReference type="Proteomes" id="UP000219602">
    <property type="component" value="Unassembled WGS sequence"/>
</dbReference>
<organism evidence="1 2">
    <name type="scientific">Fusarium oxysporum f. sp. radicis-cucumerinum</name>
    <dbReference type="NCBI Taxonomy" id="327505"/>
    <lineage>
        <taxon>Eukaryota</taxon>
        <taxon>Fungi</taxon>
        <taxon>Dikarya</taxon>
        <taxon>Ascomycota</taxon>
        <taxon>Pezizomycotina</taxon>
        <taxon>Sordariomycetes</taxon>
        <taxon>Hypocreomycetidae</taxon>
        <taxon>Hypocreales</taxon>
        <taxon>Nectriaceae</taxon>
        <taxon>Fusarium</taxon>
        <taxon>Fusarium oxysporum species complex</taxon>
    </lineage>
</organism>
<evidence type="ECO:0000313" key="2">
    <source>
        <dbReference type="Proteomes" id="UP000219602"/>
    </source>
</evidence>
<dbReference type="AlphaFoldDB" id="A0A2H3GAV5"/>
<comment type="caution">
    <text evidence="1">The sequence shown here is derived from an EMBL/GenBank/DDBJ whole genome shotgun (WGS) entry which is preliminary data.</text>
</comment>
<reference evidence="1 2" key="1">
    <citation type="journal article" date="2016" name="Environ. Microbiol.">
        <title>Effector profiles distinguish formae speciales of Fusarium oxysporum.</title>
        <authorList>
            <person name="van Dam P."/>
            <person name="Fokkens L."/>
            <person name="Schmidt S.M."/>
            <person name="Linmans J.H."/>
            <person name="Kistler H.C."/>
            <person name="Ma L.J."/>
            <person name="Rep M."/>
        </authorList>
    </citation>
    <scope>NUCLEOTIDE SEQUENCE [LARGE SCALE GENOMIC DNA]</scope>
    <source>
        <strain evidence="1 2">Forc016</strain>
    </source>
</reference>
<protein>
    <recommendedName>
        <fullName evidence="3">BTB domain-containing protein</fullName>
    </recommendedName>
</protein>
<proteinExistence type="predicted"/>
<accession>A0A2H3GAV5</accession>
<evidence type="ECO:0008006" key="3">
    <source>
        <dbReference type="Google" id="ProtNLM"/>
    </source>
</evidence>
<dbReference type="InterPro" id="IPR011333">
    <property type="entry name" value="SKP1/BTB/POZ_sf"/>
</dbReference>
<name>A0A2H3GAV5_FUSOX</name>
<dbReference type="Gene3D" id="3.30.710.10">
    <property type="entry name" value="Potassium Channel Kv1.1, Chain A"/>
    <property type="match status" value="1"/>
</dbReference>
<dbReference type="EMBL" id="MABQ02000013">
    <property type="protein sequence ID" value="PCD21462.1"/>
    <property type="molecule type" value="Genomic_DNA"/>
</dbReference>